<gene>
    <name evidence="2" type="ORF">PPRIM_AZ9-3.1.T1600014</name>
</gene>
<comment type="caution">
    <text evidence="2">The sequence shown here is derived from an EMBL/GenBank/DDBJ whole genome shotgun (WGS) entry which is preliminary data.</text>
</comment>
<proteinExistence type="predicted"/>
<evidence type="ECO:0000313" key="2">
    <source>
        <dbReference type="EMBL" id="CAD8114447.1"/>
    </source>
</evidence>
<dbReference type="AlphaFoldDB" id="A0A8S1QIC5"/>
<reference evidence="2" key="1">
    <citation type="submission" date="2021-01" db="EMBL/GenBank/DDBJ databases">
        <authorList>
            <consortium name="Genoscope - CEA"/>
            <person name="William W."/>
        </authorList>
    </citation>
    <scope>NUCLEOTIDE SEQUENCE</scope>
</reference>
<keyword evidence="1" id="KW-1133">Transmembrane helix</keyword>
<keyword evidence="1" id="KW-0812">Transmembrane</keyword>
<dbReference type="EMBL" id="CAJJDM010000165">
    <property type="protein sequence ID" value="CAD8114447.1"/>
    <property type="molecule type" value="Genomic_DNA"/>
</dbReference>
<organism evidence="2 3">
    <name type="scientific">Paramecium primaurelia</name>
    <dbReference type="NCBI Taxonomy" id="5886"/>
    <lineage>
        <taxon>Eukaryota</taxon>
        <taxon>Sar</taxon>
        <taxon>Alveolata</taxon>
        <taxon>Ciliophora</taxon>
        <taxon>Intramacronucleata</taxon>
        <taxon>Oligohymenophorea</taxon>
        <taxon>Peniculida</taxon>
        <taxon>Parameciidae</taxon>
        <taxon>Paramecium</taxon>
    </lineage>
</organism>
<keyword evidence="1" id="KW-0472">Membrane</keyword>
<evidence type="ECO:0000256" key="1">
    <source>
        <dbReference type="SAM" id="Phobius"/>
    </source>
</evidence>
<dbReference type="Proteomes" id="UP000688137">
    <property type="component" value="Unassembled WGS sequence"/>
</dbReference>
<keyword evidence="3" id="KW-1185">Reference proteome</keyword>
<protein>
    <submittedName>
        <fullName evidence="2">Uncharacterized protein</fullName>
    </submittedName>
</protein>
<feature type="transmembrane region" description="Helical" evidence="1">
    <location>
        <begin position="50"/>
        <end position="73"/>
    </location>
</feature>
<name>A0A8S1QIC5_PARPR</name>
<sequence length="90" mass="10313">MLISNKVLSKDFSILQQCLTSLSSYTDGSLEIKQHDLQNLNREASNYQNFIFVAQLITYAIGKLFQIMIILLLQSISYLTLNNIPPRVFD</sequence>
<evidence type="ECO:0000313" key="3">
    <source>
        <dbReference type="Proteomes" id="UP000688137"/>
    </source>
</evidence>
<accession>A0A8S1QIC5</accession>